<dbReference type="AlphaFoldDB" id="A0A5S5C6M3"/>
<evidence type="ECO:0000313" key="2">
    <source>
        <dbReference type="Proteomes" id="UP000323257"/>
    </source>
</evidence>
<keyword evidence="2" id="KW-1185">Reference proteome</keyword>
<organism evidence="1 2">
    <name type="scientific">Paenibacillus methanolicus</name>
    <dbReference type="NCBI Taxonomy" id="582686"/>
    <lineage>
        <taxon>Bacteria</taxon>
        <taxon>Bacillati</taxon>
        <taxon>Bacillota</taxon>
        <taxon>Bacilli</taxon>
        <taxon>Bacillales</taxon>
        <taxon>Paenibacillaceae</taxon>
        <taxon>Paenibacillus</taxon>
    </lineage>
</organism>
<dbReference type="InterPro" id="IPR018680">
    <property type="entry name" value="DUF2164"/>
</dbReference>
<evidence type="ECO:0000313" key="1">
    <source>
        <dbReference type="EMBL" id="TYP73980.1"/>
    </source>
</evidence>
<dbReference type="Proteomes" id="UP000323257">
    <property type="component" value="Unassembled WGS sequence"/>
</dbReference>
<proteinExistence type="predicted"/>
<dbReference type="EMBL" id="VNHS01000006">
    <property type="protein sequence ID" value="TYP73980.1"/>
    <property type="molecule type" value="Genomic_DNA"/>
</dbReference>
<sequence length="86" mass="9964">MKPLKMPQEQKLALAEKVQSYVYDEFDKEIGQLAAENLVDFMLKELTPFIYNQALGDARAVIRDKVASLEEELYAIEKPMTDARRR</sequence>
<name>A0A5S5C6M3_9BACL</name>
<accession>A0A5S5C6M3</accession>
<gene>
    <name evidence="1" type="ORF">BCM02_106260</name>
</gene>
<dbReference type="RefSeq" id="WP_148930400.1">
    <property type="nucleotide sequence ID" value="NZ_VNHS01000006.1"/>
</dbReference>
<comment type="caution">
    <text evidence="1">The sequence shown here is derived from an EMBL/GenBank/DDBJ whole genome shotgun (WGS) entry which is preliminary data.</text>
</comment>
<dbReference type="Pfam" id="PF09932">
    <property type="entry name" value="DUF2164"/>
    <property type="match status" value="1"/>
</dbReference>
<dbReference type="OrthoDB" id="573733at2"/>
<reference evidence="1 2" key="1">
    <citation type="submission" date="2019-07" db="EMBL/GenBank/DDBJ databases">
        <title>Genomic Encyclopedia of Type Strains, Phase III (KMG-III): the genomes of soil and plant-associated and newly described type strains.</title>
        <authorList>
            <person name="Whitman W."/>
        </authorList>
    </citation>
    <scope>NUCLEOTIDE SEQUENCE [LARGE SCALE GENOMIC DNA]</scope>
    <source>
        <strain evidence="1 2">BL24</strain>
    </source>
</reference>
<protein>
    <submittedName>
        <fullName evidence="1">Uncharacterized protein (DUF2164 family)</fullName>
    </submittedName>
</protein>